<evidence type="ECO:0000256" key="3">
    <source>
        <dbReference type="ARBA" id="ARBA00022759"/>
    </source>
</evidence>
<evidence type="ECO:0000256" key="1">
    <source>
        <dbReference type="ARBA" id="ARBA00001968"/>
    </source>
</evidence>
<comment type="similarity">
    <text evidence="5">Belongs to the YicC/YloC family.</text>
</comment>
<dbReference type="PANTHER" id="PTHR30636">
    <property type="entry name" value="UPF0701 PROTEIN YICC"/>
    <property type="match status" value="1"/>
</dbReference>
<feature type="domain" description="Endoribonuclease YicC-like N-terminal" evidence="7">
    <location>
        <begin position="2"/>
        <end position="156"/>
    </location>
</feature>
<reference evidence="9" key="1">
    <citation type="submission" date="2020-10" db="EMBL/GenBank/DDBJ databases">
        <authorList>
            <person name="Gilroy R."/>
        </authorList>
    </citation>
    <scope>NUCLEOTIDE SEQUENCE</scope>
    <source>
        <strain evidence="9">G3-3990</strain>
    </source>
</reference>
<keyword evidence="6" id="KW-0175">Coiled coil</keyword>
<proteinExistence type="inferred from homology"/>
<dbReference type="GO" id="GO:0016787">
    <property type="term" value="F:hydrolase activity"/>
    <property type="evidence" value="ECO:0007669"/>
    <property type="project" value="UniProtKB-KW"/>
</dbReference>
<dbReference type="EMBL" id="JADIMG010000068">
    <property type="protein sequence ID" value="MBO8460039.1"/>
    <property type="molecule type" value="Genomic_DNA"/>
</dbReference>
<keyword evidence="4" id="KW-0378">Hydrolase</keyword>
<keyword evidence="3" id="KW-0255">Endonuclease</keyword>
<accession>A0A9D9N4J7</accession>
<evidence type="ECO:0000256" key="6">
    <source>
        <dbReference type="SAM" id="Coils"/>
    </source>
</evidence>
<name>A0A9D9N4J7_9BACT</name>
<dbReference type="PANTHER" id="PTHR30636:SF3">
    <property type="entry name" value="UPF0701 PROTEIN YICC"/>
    <property type="match status" value="1"/>
</dbReference>
<protein>
    <submittedName>
        <fullName evidence="9">YicC family protein</fullName>
    </submittedName>
</protein>
<evidence type="ECO:0000259" key="8">
    <source>
        <dbReference type="Pfam" id="PF08340"/>
    </source>
</evidence>
<organism evidence="9 10">
    <name type="scientific">Candidatus Gallipaludibacter merdavium</name>
    <dbReference type="NCBI Taxonomy" id="2840839"/>
    <lineage>
        <taxon>Bacteria</taxon>
        <taxon>Pseudomonadati</taxon>
        <taxon>Bacteroidota</taxon>
        <taxon>Bacteroidia</taxon>
        <taxon>Bacteroidales</taxon>
        <taxon>Candidatus Gallipaludibacter</taxon>
    </lineage>
</organism>
<feature type="coiled-coil region" evidence="6">
    <location>
        <begin position="166"/>
        <end position="223"/>
    </location>
</feature>
<sequence length="292" mass="34050">MIQSMTGYGKAEIEFADKKITVEIKSLNSKQMDLSARLPYAYRSREIELRNIVAQKLLRGKVDFNISVEQQGQSSLGQQINTEILLDYYKQICQISEQSGIPLPHNWFDTLLRMPDVLKTTPTEADEQEINAVISVLNEAIDHLIVFRKQEGASLQKMFVQKVERIGSLLEEVEKYEKERVEKIRNRIEENLLTLTEKVEIDRNRLEQEMIFYIEKLDVNEEKVRLRNHLRYFIETMESEEGPGKKLGFIAQEMGREINTLGSKSNHSEMQKIVVMMKDELEQIKEQVLNVL</sequence>
<comment type="caution">
    <text evidence="9">The sequence shown here is derived from an EMBL/GenBank/DDBJ whole genome shotgun (WGS) entry which is preliminary data.</text>
</comment>
<evidence type="ECO:0000313" key="9">
    <source>
        <dbReference type="EMBL" id="MBO8460039.1"/>
    </source>
</evidence>
<reference evidence="9" key="2">
    <citation type="journal article" date="2021" name="PeerJ">
        <title>Extensive microbial diversity within the chicken gut microbiome revealed by metagenomics and culture.</title>
        <authorList>
            <person name="Gilroy R."/>
            <person name="Ravi A."/>
            <person name="Getino M."/>
            <person name="Pursley I."/>
            <person name="Horton D.L."/>
            <person name="Alikhan N.F."/>
            <person name="Baker D."/>
            <person name="Gharbi K."/>
            <person name="Hall N."/>
            <person name="Watson M."/>
            <person name="Adriaenssens E.M."/>
            <person name="Foster-Nyarko E."/>
            <person name="Jarju S."/>
            <person name="Secka A."/>
            <person name="Antonio M."/>
            <person name="Oren A."/>
            <person name="Chaudhuri R.R."/>
            <person name="La Ragione R."/>
            <person name="Hildebrand F."/>
            <person name="Pallen M.J."/>
        </authorList>
    </citation>
    <scope>NUCLEOTIDE SEQUENCE</scope>
    <source>
        <strain evidence="9">G3-3990</strain>
    </source>
</reference>
<feature type="domain" description="Endoribonuclease YicC-like C-terminal" evidence="8">
    <location>
        <begin position="173"/>
        <end position="291"/>
    </location>
</feature>
<comment type="cofactor">
    <cofactor evidence="1">
        <name>a divalent metal cation</name>
        <dbReference type="ChEBI" id="CHEBI:60240"/>
    </cofactor>
</comment>
<dbReference type="Proteomes" id="UP000823641">
    <property type="component" value="Unassembled WGS sequence"/>
</dbReference>
<dbReference type="Pfam" id="PF08340">
    <property type="entry name" value="YicC-like_C"/>
    <property type="match status" value="1"/>
</dbReference>
<dbReference type="InterPro" id="IPR013527">
    <property type="entry name" value="YicC-like_N"/>
</dbReference>
<evidence type="ECO:0000256" key="2">
    <source>
        <dbReference type="ARBA" id="ARBA00022722"/>
    </source>
</evidence>
<dbReference type="Pfam" id="PF03755">
    <property type="entry name" value="YicC-like_N"/>
    <property type="match status" value="1"/>
</dbReference>
<dbReference type="GO" id="GO:0004521">
    <property type="term" value="F:RNA endonuclease activity"/>
    <property type="evidence" value="ECO:0007669"/>
    <property type="project" value="InterPro"/>
</dbReference>
<evidence type="ECO:0000313" key="10">
    <source>
        <dbReference type="Proteomes" id="UP000823641"/>
    </source>
</evidence>
<evidence type="ECO:0000256" key="5">
    <source>
        <dbReference type="ARBA" id="ARBA00035648"/>
    </source>
</evidence>
<dbReference type="NCBIfam" id="TIGR00255">
    <property type="entry name" value="YicC/YloC family endoribonuclease"/>
    <property type="match status" value="1"/>
</dbReference>
<dbReference type="InterPro" id="IPR013551">
    <property type="entry name" value="YicC-like_C"/>
</dbReference>
<evidence type="ECO:0000256" key="4">
    <source>
        <dbReference type="ARBA" id="ARBA00022801"/>
    </source>
</evidence>
<dbReference type="InterPro" id="IPR005229">
    <property type="entry name" value="YicC/YloC-like"/>
</dbReference>
<keyword evidence="2" id="KW-0540">Nuclease</keyword>
<dbReference type="AlphaFoldDB" id="A0A9D9N4J7"/>
<evidence type="ECO:0000259" key="7">
    <source>
        <dbReference type="Pfam" id="PF03755"/>
    </source>
</evidence>
<gene>
    <name evidence="9" type="ORF">IAA73_06895</name>
</gene>